<keyword evidence="8 12" id="KW-0460">Magnesium</keyword>
<comment type="pathway">
    <text evidence="2">Amino-acid biosynthesis; L-histidine biosynthesis; L-histidine from 5-phospho-alpha-D-ribose 1-diphosphate: step 8/9.</text>
</comment>
<dbReference type="CDD" id="cd01641">
    <property type="entry name" value="Bacterial_IMPase_like_1"/>
    <property type="match status" value="1"/>
</dbReference>
<dbReference type="EC" id="3.1.3.15" evidence="4 11"/>
<dbReference type="PROSITE" id="PS00629">
    <property type="entry name" value="IMP_1"/>
    <property type="match status" value="1"/>
</dbReference>
<sequence>MTAACTPGFVVPAEFVALAGRLADAARPVIRKYFRTPVTVDDKADSSPVTIADREAEATMRAIISETFPEHGILGEEHGRHNTDAEWVWVLDPIDGTKAFITGKPSFGTLIALAHRGKPVLGVIDQAILDERWLGGAGHPTTLNGQPARVRDCDALAKAYAYTTGPEFFDADTLPAWNRIAERVKQPRYGCDCYAYALLTSGFVDLVVEAGLKPYDYAALVPVIENAGGTVTDWLGQPLTIASDGRVCAAGDARLHALALEVLAG</sequence>
<dbReference type="AlphaFoldDB" id="A0A7C9UTH8"/>
<gene>
    <name evidence="13" type="primary">hisN</name>
    <name evidence="13" type="ORF">G4223_00770</name>
</gene>
<protein>
    <recommendedName>
        <fullName evidence="4 11">Histidinol-phosphatase</fullName>
        <ecNumber evidence="4 11">3.1.3.15</ecNumber>
    </recommendedName>
</protein>
<dbReference type="PRINTS" id="PR00377">
    <property type="entry name" value="IMPHPHTASES"/>
</dbReference>
<keyword evidence="14" id="KW-1185">Reference proteome</keyword>
<evidence type="ECO:0000256" key="9">
    <source>
        <dbReference type="ARBA" id="ARBA00023102"/>
    </source>
</evidence>
<dbReference type="Proteomes" id="UP000480684">
    <property type="component" value="Unassembled WGS sequence"/>
</dbReference>
<comment type="cofactor">
    <cofactor evidence="1 12">
        <name>Mg(2+)</name>
        <dbReference type="ChEBI" id="CHEBI:18420"/>
    </cofactor>
</comment>
<dbReference type="InterPro" id="IPR051090">
    <property type="entry name" value="Inositol_monoP_superfamily"/>
</dbReference>
<dbReference type="PANTHER" id="PTHR43200:SF6">
    <property type="entry name" value="3'(2'),5'-BISPHOSPHATE NUCLEOTIDASE"/>
    <property type="match status" value="1"/>
</dbReference>
<dbReference type="FunFam" id="3.30.540.10:FF:000030">
    <property type="entry name" value="Inositol monophosphatase"/>
    <property type="match status" value="1"/>
</dbReference>
<evidence type="ECO:0000256" key="6">
    <source>
        <dbReference type="ARBA" id="ARBA00022723"/>
    </source>
</evidence>
<evidence type="ECO:0000256" key="3">
    <source>
        <dbReference type="ARBA" id="ARBA00009759"/>
    </source>
</evidence>
<feature type="binding site" evidence="12">
    <location>
        <position position="216"/>
    </location>
    <ligand>
        <name>Mg(2+)</name>
        <dbReference type="ChEBI" id="CHEBI:18420"/>
        <label>1</label>
        <note>catalytic</note>
    </ligand>
</feature>
<comment type="caution">
    <text evidence="13">The sequence shown here is derived from an EMBL/GenBank/DDBJ whole genome shotgun (WGS) entry which is preliminary data.</text>
</comment>
<feature type="binding site" evidence="12">
    <location>
        <position position="92"/>
    </location>
    <ligand>
        <name>Mg(2+)</name>
        <dbReference type="ChEBI" id="CHEBI:18420"/>
        <label>1</label>
        <note>catalytic</note>
    </ligand>
</feature>
<reference evidence="13 14" key="1">
    <citation type="submission" date="2020-02" db="EMBL/GenBank/DDBJ databases">
        <authorList>
            <person name="Dziuba M."/>
            <person name="Kuznetsov B."/>
            <person name="Mardanov A."/>
            <person name="Ravin N."/>
            <person name="Grouzdev D."/>
        </authorList>
    </citation>
    <scope>NUCLEOTIDE SEQUENCE [LARGE SCALE GENOMIC DNA]</scope>
    <source>
        <strain evidence="13 14">SpK</strain>
    </source>
</reference>
<feature type="binding site" evidence="12">
    <location>
        <position position="94"/>
    </location>
    <ligand>
        <name>Mg(2+)</name>
        <dbReference type="ChEBI" id="CHEBI:18420"/>
        <label>1</label>
        <note>catalytic</note>
    </ligand>
</feature>
<dbReference type="GO" id="GO:0004401">
    <property type="term" value="F:histidinol-phosphatase activity"/>
    <property type="evidence" value="ECO:0007669"/>
    <property type="project" value="UniProtKB-UniRule"/>
</dbReference>
<dbReference type="RefSeq" id="WP_163673777.1">
    <property type="nucleotide sequence ID" value="NZ_JAAIYP010000004.1"/>
</dbReference>
<evidence type="ECO:0000256" key="11">
    <source>
        <dbReference type="NCBIfam" id="TIGR02067"/>
    </source>
</evidence>
<dbReference type="Pfam" id="PF00459">
    <property type="entry name" value="Inositol_P"/>
    <property type="match status" value="1"/>
</dbReference>
<dbReference type="EMBL" id="JAAIYP010000004">
    <property type="protein sequence ID" value="NFV78649.1"/>
    <property type="molecule type" value="Genomic_DNA"/>
</dbReference>
<dbReference type="InterPro" id="IPR011809">
    <property type="entry name" value="His_9_proposed"/>
</dbReference>
<evidence type="ECO:0000256" key="7">
    <source>
        <dbReference type="ARBA" id="ARBA00022801"/>
    </source>
</evidence>
<evidence type="ECO:0000313" key="13">
    <source>
        <dbReference type="EMBL" id="NFV78649.1"/>
    </source>
</evidence>
<evidence type="ECO:0000256" key="12">
    <source>
        <dbReference type="PIRSR" id="PIRSR600760-2"/>
    </source>
</evidence>
<dbReference type="InterPro" id="IPR020583">
    <property type="entry name" value="Inositol_monoP_metal-BS"/>
</dbReference>
<keyword evidence="9" id="KW-0368">Histidine biosynthesis</keyword>
<dbReference type="GO" id="GO:0046872">
    <property type="term" value="F:metal ion binding"/>
    <property type="evidence" value="ECO:0007669"/>
    <property type="project" value="UniProtKB-KW"/>
</dbReference>
<keyword evidence="7 13" id="KW-0378">Hydrolase</keyword>
<dbReference type="PANTHER" id="PTHR43200">
    <property type="entry name" value="PHOSPHATASE"/>
    <property type="match status" value="1"/>
</dbReference>
<dbReference type="SUPFAM" id="SSF56655">
    <property type="entry name" value="Carbohydrate phosphatase"/>
    <property type="match status" value="1"/>
</dbReference>
<evidence type="ECO:0000256" key="5">
    <source>
        <dbReference type="ARBA" id="ARBA00022605"/>
    </source>
</evidence>
<evidence type="ECO:0000256" key="10">
    <source>
        <dbReference type="ARBA" id="ARBA00049158"/>
    </source>
</evidence>
<evidence type="ECO:0000256" key="1">
    <source>
        <dbReference type="ARBA" id="ARBA00001946"/>
    </source>
</evidence>
<evidence type="ECO:0000313" key="14">
    <source>
        <dbReference type="Proteomes" id="UP000480684"/>
    </source>
</evidence>
<organism evidence="13 14">
    <name type="scientific">Magnetospirillum aberrantis SpK</name>
    <dbReference type="NCBI Taxonomy" id="908842"/>
    <lineage>
        <taxon>Bacteria</taxon>
        <taxon>Pseudomonadati</taxon>
        <taxon>Pseudomonadota</taxon>
        <taxon>Alphaproteobacteria</taxon>
        <taxon>Rhodospirillales</taxon>
        <taxon>Rhodospirillaceae</taxon>
        <taxon>Magnetospirillum</taxon>
    </lineage>
</organism>
<keyword evidence="5" id="KW-0028">Amino-acid biosynthesis</keyword>
<dbReference type="NCBIfam" id="TIGR02067">
    <property type="entry name" value="his_9_HisN"/>
    <property type="match status" value="1"/>
</dbReference>
<comment type="catalytic activity">
    <reaction evidence="10">
        <text>L-histidinol phosphate + H2O = L-histidinol + phosphate</text>
        <dbReference type="Rhea" id="RHEA:14465"/>
        <dbReference type="ChEBI" id="CHEBI:15377"/>
        <dbReference type="ChEBI" id="CHEBI:43474"/>
        <dbReference type="ChEBI" id="CHEBI:57699"/>
        <dbReference type="ChEBI" id="CHEBI:57980"/>
        <dbReference type="EC" id="3.1.3.15"/>
    </reaction>
</comment>
<proteinExistence type="inferred from homology"/>
<accession>A0A7C9UTH8</accession>
<evidence type="ECO:0000256" key="4">
    <source>
        <dbReference type="ARBA" id="ARBA00013085"/>
    </source>
</evidence>
<dbReference type="InterPro" id="IPR000760">
    <property type="entry name" value="Inositol_monophosphatase-like"/>
</dbReference>
<feature type="binding site" evidence="12">
    <location>
        <position position="95"/>
    </location>
    <ligand>
        <name>Mg(2+)</name>
        <dbReference type="ChEBI" id="CHEBI:18420"/>
        <label>1</label>
        <note>catalytic</note>
    </ligand>
</feature>
<dbReference type="Gene3D" id="3.30.540.10">
    <property type="entry name" value="Fructose-1,6-Bisphosphatase, subunit A, domain 1"/>
    <property type="match status" value="1"/>
</dbReference>
<feature type="binding site" evidence="12">
    <location>
        <position position="76"/>
    </location>
    <ligand>
        <name>Mg(2+)</name>
        <dbReference type="ChEBI" id="CHEBI:18420"/>
        <label>1</label>
        <note>catalytic</note>
    </ligand>
</feature>
<dbReference type="GO" id="GO:0000105">
    <property type="term" value="P:L-histidine biosynthetic process"/>
    <property type="evidence" value="ECO:0007669"/>
    <property type="project" value="UniProtKB-UniRule"/>
</dbReference>
<evidence type="ECO:0000256" key="2">
    <source>
        <dbReference type="ARBA" id="ARBA00004970"/>
    </source>
</evidence>
<keyword evidence="6 12" id="KW-0479">Metal-binding</keyword>
<dbReference type="Gene3D" id="3.40.190.80">
    <property type="match status" value="1"/>
</dbReference>
<evidence type="ECO:0000256" key="8">
    <source>
        <dbReference type="ARBA" id="ARBA00022842"/>
    </source>
</evidence>
<comment type="similarity">
    <text evidence="3">Belongs to the inositol monophosphatase superfamily.</text>
</comment>
<name>A0A7C9UTH8_9PROT</name>
<dbReference type="UniPathway" id="UPA00031">
    <property type="reaction ID" value="UER00013"/>
</dbReference>